<dbReference type="EMBL" id="CM047736">
    <property type="protein sequence ID" value="KAJ0052383.1"/>
    <property type="molecule type" value="Genomic_DNA"/>
</dbReference>
<dbReference type="Proteomes" id="UP001163603">
    <property type="component" value="Chromosome 1"/>
</dbReference>
<reference evidence="2" key="1">
    <citation type="journal article" date="2023" name="G3 (Bethesda)">
        <title>Genome assembly and association tests identify interacting loci associated with vigor, precocity, and sex in interspecific pistachio rootstocks.</title>
        <authorList>
            <person name="Palmer W."/>
            <person name="Jacygrad E."/>
            <person name="Sagayaradj S."/>
            <person name="Cavanaugh K."/>
            <person name="Han R."/>
            <person name="Bertier L."/>
            <person name="Beede B."/>
            <person name="Kafkas S."/>
            <person name="Golino D."/>
            <person name="Preece J."/>
            <person name="Michelmore R."/>
        </authorList>
    </citation>
    <scope>NUCLEOTIDE SEQUENCE [LARGE SCALE GENOMIC DNA]</scope>
</reference>
<name>A0ACC0ZID4_9ROSI</name>
<comment type="caution">
    <text evidence="1">The sequence shown here is derived from an EMBL/GenBank/DDBJ whole genome shotgun (WGS) entry which is preliminary data.</text>
</comment>
<proteinExistence type="predicted"/>
<protein>
    <submittedName>
        <fullName evidence="1">Uncharacterized protein</fullName>
    </submittedName>
</protein>
<organism evidence="1 2">
    <name type="scientific">Pistacia integerrima</name>
    <dbReference type="NCBI Taxonomy" id="434235"/>
    <lineage>
        <taxon>Eukaryota</taxon>
        <taxon>Viridiplantae</taxon>
        <taxon>Streptophyta</taxon>
        <taxon>Embryophyta</taxon>
        <taxon>Tracheophyta</taxon>
        <taxon>Spermatophyta</taxon>
        <taxon>Magnoliopsida</taxon>
        <taxon>eudicotyledons</taxon>
        <taxon>Gunneridae</taxon>
        <taxon>Pentapetalae</taxon>
        <taxon>rosids</taxon>
        <taxon>malvids</taxon>
        <taxon>Sapindales</taxon>
        <taxon>Anacardiaceae</taxon>
        <taxon>Pistacia</taxon>
    </lineage>
</organism>
<evidence type="ECO:0000313" key="2">
    <source>
        <dbReference type="Proteomes" id="UP001163603"/>
    </source>
</evidence>
<accession>A0ACC0ZID4</accession>
<evidence type="ECO:0000313" key="1">
    <source>
        <dbReference type="EMBL" id="KAJ0052383.1"/>
    </source>
</evidence>
<sequence>MESEKGAILMRRIKQLPAIETRRSCNGENNKSTETREEEPLSPAARLFHEPNFNVYIIAIIGCKTPIYPEVVKANLVHTLLKHPRFSSLQVSDGDMKWVRTAVDLEKHVIVPELNPNMDSPDKFVEDYVYNLSKTGIDKSQPLWDLHLLNVVTSDSEAVGIFRVHHSLGDGTSLMSLLLACTRQISHPEALPTIPVMKKRRIQHNTKYYGVFWRVVVGFWSVVQLFWNSMVNIIMFMATALFLKDTDNPFKGPPGLEFTPRRFVHRTVSLDDFKLVKNEMNTTINDVALGITQAGLSRYMNRIYGGSKKDEEPSEMKNNLPKNIRLRSALLINLRPSGIQALADMMEKDSKAKWGNWIGYVLLPFNIAIRDDPLDYVREAKAIVDRKKHSLEAIFTFSISEIVLKLFGIKAASSISHKILSRTTMSFSNIVGPLEEIGYYGHPLAYLAASSYGLPHVSNVNLF</sequence>
<gene>
    <name evidence="1" type="ORF">Pint_00591</name>
</gene>
<keyword evidence="2" id="KW-1185">Reference proteome</keyword>